<dbReference type="KEGG" id="mcub:MCBB_1771"/>
<dbReference type="STRING" id="118062.MCBB_1771"/>
<dbReference type="SUPFAM" id="SSF102114">
    <property type="entry name" value="Radical SAM enzymes"/>
    <property type="match status" value="1"/>
</dbReference>
<dbReference type="RefSeq" id="WP_071907396.1">
    <property type="nucleotide sequence ID" value="NZ_LT607756.1"/>
</dbReference>
<dbReference type="PATRIC" id="fig|129848.4.peg.1809"/>
<dbReference type="AlphaFoldDB" id="A0A1D3L3V3"/>
<dbReference type="GO" id="GO:0005737">
    <property type="term" value="C:cytoplasm"/>
    <property type="evidence" value="ECO:0007669"/>
    <property type="project" value="TreeGrafter"/>
</dbReference>
<dbReference type="GO" id="GO:0002926">
    <property type="term" value="P:tRNA wobble base 5-methoxycarbonylmethyl-2-thiouridinylation"/>
    <property type="evidence" value="ECO:0007669"/>
    <property type="project" value="TreeGrafter"/>
</dbReference>
<evidence type="ECO:0000313" key="9">
    <source>
        <dbReference type="Proteomes" id="UP000094707"/>
    </source>
</evidence>
<sequence length="358" mass="40112">MEIQKLMHEIRENAIEKMEKKSPEDLAASWSGEDLLYSGIGNAIFVVLPTSGCAWALSGSGGCTMCSYVADSPLVDVGADELVDIFKKRMARHEIRENTTVKIFVSGSFLNEDEVPKEARDTILGILRDEENVKEVVVESRPEYVTEEVLRDCSEALGNKLFEIGMGLETSNNHTRKYKINKGFTCEDFEAAVATIKSMQPKHNVHAKAYLFVKPILTSERDAIDEAVESARYAEGIGASRVSFCPATIHKGTLMETLWKQGAYQPPWIWSVVEILKQVRSSVKIPVIMDTAAFGTRRGPYNCKKCNSRLKKLIIQSNLQQNIPSELEEFECDCKVKWAADVEFSDLTHSTTNLSRMK</sequence>
<dbReference type="Proteomes" id="UP000094707">
    <property type="component" value="Chromosome I"/>
</dbReference>
<dbReference type="SMART" id="SM00729">
    <property type="entry name" value="Elp3"/>
    <property type="match status" value="1"/>
</dbReference>
<keyword evidence="4" id="KW-0479">Metal-binding</keyword>
<dbReference type="InterPro" id="IPR039661">
    <property type="entry name" value="ELP3"/>
</dbReference>
<evidence type="ECO:0000256" key="1">
    <source>
        <dbReference type="ARBA" id="ARBA00001966"/>
    </source>
</evidence>
<protein>
    <recommendedName>
        <fullName evidence="7">Elp3/MiaA/NifB-like radical SAM core domain-containing protein</fullName>
    </recommendedName>
</protein>
<keyword evidence="5" id="KW-0408">Iron</keyword>
<proteinExistence type="predicted"/>
<dbReference type="NCBIfam" id="TIGR01210">
    <property type="entry name" value="archaeosine biosynthesis radical SAM protein RaSEA"/>
    <property type="match status" value="1"/>
</dbReference>
<dbReference type="InterPro" id="IPR005909">
    <property type="entry name" value="RaSEA"/>
</dbReference>
<comment type="cofactor">
    <cofactor evidence="1">
        <name>[4Fe-4S] cluster</name>
        <dbReference type="ChEBI" id="CHEBI:49883"/>
    </cofactor>
</comment>
<keyword evidence="2" id="KW-0004">4Fe-4S</keyword>
<gene>
    <name evidence="8" type="ORF">MCBB_1771</name>
</gene>
<dbReference type="PANTHER" id="PTHR11135:SF0">
    <property type="entry name" value="ELONGATOR COMPLEX PROTEIN 3"/>
    <property type="match status" value="1"/>
</dbReference>
<name>A0A1D3L3V3_9EURY</name>
<keyword evidence="6" id="KW-0411">Iron-sulfur</keyword>
<keyword evidence="9" id="KW-1185">Reference proteome</keyword>
<accession>A0A1D3L3V3</accession>
<dbReference type="PIRSF" id="PIRSF004954">
    <property type="entry name" value="Radical_SAM"/>
    <property type="match status" value="1"/>
</dbReference>
<keyword evidence="3" id="KW-0949">S-adenosyl-L-methionine</keyword>
<evidence type="ECO:0000313" key="8">
    <source>
        <dbReference type="EMBL" id="SCG86322.1"/>
    </source>
</evidence>
<evidence type="ECO:0000256" key="5">
    <source>
        <dbReference type="ARBA" id="ARBA00023004"/>
    </source>
</evidence>
<dbReference type="PANTHER" id="PTHR11135">
    <property type="entry name" value="HISTONE ACETYLTRANSFERASE-RELATED"/>
    <property type="match status" value="1"/>
</dbReference>
<dbReference type="InterPro" id="IPR006638">
    <property type="entry name" value="Elp3/MiaA/NifB-like_rSAM"/>
</dbReference>
<dbReference type="GO" id="GO:0003824">
    <property type="term" value="F:catalytic activity"/>
    <property type="evidence" value="ECO:0007669"/>
    <property type="project" value="InterPro"/>
</dbReference>
<evidence type="ECO:0000256" key="6">
    <source>
        <dbReference type="ARBA" id="ARBA00023014"/>
    </source>
</evidence>
<organism evidence="8 9">
    <name type="scientific">Methanobacterium congolense</name>
    <dbReference type="NCBI Taxonomy" id="118062"/>
    <lineage>
        <taxon>Archaea</taxon>
        <taxon>Methanobacteriati</taxon>
        <taxon>Methanobacteriota</taxon>
        <taxon>Methanomada group</taxon>
        <taxon>Methanobacteria</taxon>
        <taxon>Methanobacteriales</taxon>
        <taxon>Methanobacteriaceae</taxon>
        <taxon>Methanobacterium</taxon>
    </lineage>
</organism>
<dbReference type="GO" id="GO:0051539">
    <property type="term" value="F:4 iron, 4 sulfur cluster binding"/>
    <property type="evidence" value="ECO:0007669"/>
    <property type="project" value="UniProtKB-KW"/>
</dbReference>
<evidence type="ECO:0000256" key="4">
    <source>
        <dbReference type="ARBA" id="ARBA00022723"/>
    </source>
</evidence>
<evidence type="ECO:0000256" key="2">
    <source>
        <dbReference type="ARBA" id="ARBA00022485"/>
    </source>
</evidence>
<reference evidence="8 9" key="1">
    <citation type="submission" date="2016-08" db="EMBL/GenBank/DDBJ databases">
        <authorList>
            <person name="Seilhamer J.J."/>
        </authorList>
    </citation>
    <scope>NUCLEOTIDE SEQUENCE [LARGE SCALE GENOMIC DNA]</scope>
    <source>
        <strain evidence="8">Buetzberg</strain>
    </source>
</reference>
<evidence type="ECO:0000259" key="7">
    <source>
        <dbReference type="SMART" id="SM00729"/>
    </source>
</evidence>
<dbReference type="EMBL" id="LT607756">
    <property type="protein sequence ID" value="SCG86322.1"/>
    <property type="molecule type" value="Genomic_DNA"/>
</dbReference>
<dbReference type="GO" id="GO:0046872">
    <property type="term" value="F:metal ion binding"/>
    <property type="evidence" value="ECO:0007669"/>
    <property type="project" value="UniProtKB-KW"/>
</dbReference>
<feature type="domain" description="Elp3/MiaA/NifB-like radical SAM core" evidence="7">
    <location>
        <begin position="43"/>
        <end position="278"/>
    </location>
</feature>
<dbReference type="OrthoDB" id="105445at2157"/>
<dbReference type="GeneID" id="30412609"/>
<dbReference type="InterPro" id="IPR058240">
    <property type="entry name" value="rSAM_sf"/>
</dbReference>
<evidence type="ECO:0000256" key="3">
    <source>
        <dbReference type="ARBA" id="ARBA00022691"/>
    </source>
</evidence>